<dbReference type="InterPro" id="IPR042184">
    <property type="entry name" value="YqeY/Aim41_N"/>
</dbReference>
<dbReference type="PANTHER" id="PTHR28055">
    <property type="entry name" value="ALTERED INHERITANCE OF MITOCHONDRIA PROTEIN 41, MITOCHONDRIAL"/>
    <property type="match status" value="1"/>
</dbReference>
<dbReference type="InterPro" id="IPR003789">
    <property type="entry name" value="Asn/Gln_tRNA_amidoTrase-B-like"/>
</dbReference>
<dbReference type="GO" id="GO:0016884">
    <property type="term" value="F:carbon-nitrogen ligase activity, with glutamine as amido-N-donor"/>
    <property type="evidence" value="ECO:0007669"/>
    <property type="project" value="InterPro"/>
</dbReference>
<dbReference type="EMBL" id="MUYF01000003">
    <property type="protein sequence ID" value="OOL80842.1"/>
    <property type="molecule type" value="Genomic_DNA"/>
</dbReference>
<name>A0A1S8KMC5_9LACT</name>
<accession>A0A1S8KMC5</accession>
<reference evidence="2 3" key="1">
    <citation type="submission" date="2017-01" db="EMBL/GenBank/DDBJ databases">
        <title>Complete Genome Sequence of Dolosigranulum pigrum isolated from a Patient with interstitial lung disease.</title>
        <authorList>
            <person name="Mukhopadhyay R."/>
            <person name="Joaquin J."/>
            <person name="Hogue R."/>
            <person name="Fitzgerald S."/>
            <person name="Jospin G."/>
            <person name="Eisen J.A."/>
            <person name="Chaturvedi V."/>
        </authorList>
    </citation>
    <scope>NUCLEOTIDE SEQUENCE [LARGE SCALE GENOMIC DNA]</scope>
    <source>
        <strain evidence="2 3">15S00348</strain>
    </source>
</reference>
<dbReference type="Gene3D" id="1.10.1510.10">
    <property type="entry name" value="Uncharacterised protein YqeY/AIM41 PF09424, N-terminal domain"/>
    <property type="match status" value="1"/>
</dbReference>
<proteinExistence type="predicted"/>
<feature type="coiled-coil region" evidence="1">
    <location>
        <begin position="4"/>
        <end position="50"/>
    </location>
</feature>
<protein>
    <recommendedName>
        <fullName evidence="4">GatB/YqeY domain-containing protein</fullName>
    </recommendedName>
</protein>
<dbReference type="Gene3D" id="1.10.10.410">
    <property type="match status" value="1"/>
</dbReference>
<gene>
    <name evidence="2" type="ORF">BWX42_02810</name>
</gene>
<evidence type="ECO:0000313" key="3">
    <source>
        <dbReference type="Proteomes" id="UP000190409"/>
    </source>
</evidence>
<dbReference type="InterPro" id="IPR019004">
    <property type="entry name" value="YqeY/Aim41"/>
</dbReference>
<evidence type="ECO:0000313" key="2">
    <source>
        <dbReference type="EMBL" id="OOL80842.1"/>
    </source>
</evidence>
<dbReference type="AlphaFoldDB" id="A0A1S8KMC5"/>
<dbReference type="Pfam" id="PF09424">
    <property type="entry name" value="YqeY"/>
    <property type="match status" value="1"/>
</dbReference>
<sequence>MSVLDQLNQDMKAAMKAKDKAKLKTIRMLKASLQNEKLAKQDDLTEQEELDILAREKKQRLDSLQEFKQAGRDDLVDEVEEELTIVAEYLPEPLSDNEVKEIVQSVIDSVNASGMQDMGKVMGAVMPKVKGRADGNFVSEVVKAKLSE</sequence>
<dbReference type="SUPFAM" id="SSF89095">
    <property type="entry name" value="GatB/YqeY motif"/>
    <property type="match status" value="1"/>
</dbReference>
<dbReference type="PANTHER" id="PTHR28055:SF1">
    <property type="entry name" value="ALTERED INHERITANCE OF MITOCHONDRIA PROTEIN 41, MITOCHONDRIAL"/>
    <property type="match status" value="1"/>
</dbReference>
<dbReference type="Proteomes" id="UP000190409">
    <property type="component" value="Unassembled WGS sequence"/>
</dbReference>
<keyword evidence="1" id="KW-0175">Coiled coil</keyword>
<organism evidence="2 3">
    <name type="scientific">Dolosigranulum pigrum</name>
    <dbReference type="NCBI Taxonomy" id="29394"/>
    <lineage>
        <taxon>Bacteria</taxon>
        <taxon>Bacillati</taxon>
        <taxon>Bacillota</taxon>
        <taxon>Bacilli</taxon>
        <taxon>Lactobacillales</taxon>
        <taxon>Carnobacteriaceae</taxon>
        <taxon>Dolosigranulum</taxon>
    </lineage>
</organism>
<evidence type="ECO:0000256" key="1">
    <source>
        <dbReference type="SAM" id="Coils"/>
    </source>
</evidence>
<comment type="caution">
    <text evidence="2">The sequence shown here is derived from an EMBL/GenBank/DDBJ whole genome shotgun (WGS) entry which is preliminary data.</text>
</comment>
<evidence type="ECO:0008006" key="4">
    <source>
        <dbReference type="Google" id="ProtNLM"/>
    </source>
</evidence>
<dbReference type="InterPro" id="IPR023168">
    <property type="entry name" value="GatB_Yqey_C_2"/>
</dbReference>